<sequence>MLYEAAARQHFQLGKHAPAPEIAPFVEYYWTIHWNLPGDRSHRQWVIPHPTVHLVFDPAGSTVNGVMRGRFSRLLSGSGRVLGIRFRPGGFRPFLDGPVSQLTDRVIPLAEFLDTEAEEQARRALDIVEPAAMVASADEFLRPRLPAVDPMVAVVADLVRQIVDEPDLARVDTLADRVGMGRRTLQRLFAEYVGVSPKWVLLRARVHEAALRADEDAVDWASLAADLGYSDQAHLTRDFARVVGVSPARYARGCRRDASAERLRKPGTAIRE</sequence>
<dbReference type="EMBL" id="CP014859">
    <property type="protein sequence ID" value="AOS64949.1"/>
    <property type="molecule type" value="Genomic_DNA"/>
</dbReference>
<proteinExistence type="predicted"/>
<dbReference type="SMART" id="SM00342">
    <property type="entry name" value="HTH_ARAC"/>
    <property type="match status" value="1"/>
</dbReference>
<keyword evidence="1" id="KW-0805">Transcription regulation</keyword>
<dbReference type="InterPro" id="IPR018060">
    <property type="entry name" value="HTH_AraC"/>
</dbReference>
<dbReference type="PROSITE" id="PS01124">
    <property type="entry name" value="HTH_ARAC_FAMILY_2"/>
    <property type="match status" value="1"/>
</dbReference>
<dbReference type="InterPro" id="IPR046532">
    <property type="entry name" value="DUF6597"/>
</dbReference>
<dbReference type="Pfam" id="PF20240">
    <property type="entry name" value="DUF6597"/>
    <property type="match status" value="1"/>
</dbReference>
<organism evidence="5 6">
    <name type="scientific">Actinoalloteichus hymeniacidonis</name>
    <dbReference type="NCBI Taxonomy" id="340345"/>
    <lineage>
        <taxon>Bacteria</taxon>
        <taxon>Bacillati</taxon>
        <taxon>Actinomycetota</taxon>
        <taxon>Actinomycetes</taxon>
        <taxon>Pseudonocardiales</taxon>
        <taxon>Pseudonocardiaceae</taxon>
        <taxon>Actinoalloteichus</taxon>
    </lineage>
</organism>
<dbReference type="SUPFAM" id="SSF46689">
    <property type="entry name" value="Homeodomain-like"/>
    <property type="match status" value="1"/>
</dbReference>
<evidence type="ECO:0000313" key="5">
    <source>
        <dbReference type="EMBL" id="AOS64949.1"/>
    </source>
</evidence>
<dbReference type="Proteomes" id="UP000095210">
    <property type="component" value="Chromosome"/>
</dbReference>
<dbReference type="InterPro" id="IPR050204">
    <property type="entry name" value="AraC_XylS_family_regulators"/>
</dbReference>
<keyword evidence="6" id="KW-1185">Reference proteome</keyword>
<gene>
    <name evidence="5" type="ORF">TL08_20790</name>
</gene>
<keyword evidence="3" id="KW-0804">Transcription</keyword>
<protein>
    <submittedName>
        <fullName evidence="5">DNA-binding domain-containing protein, AraC-type</fullName>
    </submittedName>
</protein>
<dbReference type="InterPro" id="IPR009057">
    <property type="entry name" value="Homeodomain-like_sf"/>
</dbReference>
<dbReference type="PANTHER" id="PTHR46796">
    <property type="entry name" value="HTH-TYPE TRANSCRIPTIONAL ACTIVATOR RHAS-RELATED"/>
    <property type="match status" value="1"/>
</dbReference>
<evidence type="ECO:0000256" key="2">
    <source>
        <dbReference type="ARBA" id="ARBA00023125"/>
    </source>
</evidence>
<dbReference type="PANTHER" id="PTHR46796:SF15">
    <property type="entry name" value="BLL1074 PROTEIN"/>
    <property type="match status" value="1"/>
</dbReference>
<evidence type="ECO:0000259" key="4">
    <source>
        <dbReference type="PROSITE" id="PS01124"/>
    </source>
</evidence>
<dbReference type="KEGG" id="ahm:TL08_20790"/>
<evidence type="ECO:0000256" key="1">
    <source>
        <dbReference type="ARBA" id="ARBA00023015"/>
    </source>
</evidence>
<evidence type="ECO:0000313" key="6">
    <source>
        <dbReference type="Proteomes" id="UP000095210"/>
    </source>
</evidence>
<keyword evidence="2 5" id="KW-0238">DNA-binding</keyword>
<dbReference type="GO" id="GO:0043565">
    <property type="term" value="F:sequence-specific DNA binding"/>
    <property type="evidence" value="ECO:0007669"/>
    <property type="project" value="InterPro"/>
</dbReference>
<feature type="domain" description="HTH araC/xylS-type" evidence="4">
    <location>
        <begin position="153"/>
        <end position="253"/>
    </location>
</feature>
<dbReference type="Gene3D" id="1.10.10.60">
    <property type="entry name" value="Homeodomain-like"/>
    <property type="match status" value="1"/>
</dbReference>
<dbReference type="AlphaFoldDB" id="A0AAC9MZX1"/>
<evidence type="ECO:0000256" key="3">
    <source>
        <dbReference type="ARBA" id="ARBA00023163"/>
    </source>
</evidence>
<dbReference type="Pfam" id="PF12833">
    <property type="entry name" value="HTH_18"/>
    <property type="match status" value="1"/>
</dbReference>
<dbReference type="GO" id="GO:0003700">
    <property type="term" value="F:DNA-binding transcription factor activity"/>
    <property type="evidence" value="ECO:0007669"/>
    <property type="project" value="InterPro"/>
</dbReference>
<reference evidence="6" key="1">
    <citation type="submission" date="2016-03" db="EMBL/GenBank/DDBJ databases">
        <title>Complete genome sequence of the type strain Actinoalloteichus hymeniacidonis DSM 45092.</title>
        <authorList>
            <person name="Schaffert L."/>
            <person name="Albersmeier A."/>
            <person name="Winkler A."/>
            <person name="Kalinowski J."/>
            <person name="Zotchev S."/>
            <person name="Ruckert C."/>
        </authorList>
    </citation>
    <scope>NUCLEOTIDE SEQUENCE [LARGE SCALE GENOMIC DNA]</scope>
    <source>
        <strain evidence="6">HPA177(T) (DSM 45092(T))</strain>
    </source>
</reference>
<name>A0AAC9MZX1_9PSEU</name>
<accession>A0AAC9MZX1</accession>